<feature type="compositionally biased region" description="Basic and acidic residues" evidence="1">
    <location>
        <begin position="48"/>
        <end position="58"/>
    </location>
</feature>
<reference evidence="3" key="1">
    <citation type="journal article" date="2024" name="IScience">
        <title>Strigolactones Initiate the Formation of Haustorium-like Structures in Castilleja.</title>
        <authorList>
            <person name="Buerger M."/>
            <person name="Peterson D."/>
            <person name="Chory J."/>
        </authorList>
    </citation>
    <scope>NUCLEOTIDE SEQUENCE [LARGE SCALE GENOMIC DNA]</scope>
</reference>
<evidence type="ECO:0000313" key="2">
    <source>
        <dbReference type="EMBL" id="KAL3633383.1"/>
    </source>
</evidence>
<accession>A0ABD3CTQ8</accession>
<evidence type="ECO:0000256" key="1">
    <source>
        <dbReference type="SAM" id="MobiDB-lite"/>
    </source>
</evidence>
<dbReference type="EMBL" id="JAVIJP010000030">
    <property type="protein sequence ID" value="KAL3633383.1"/>
    <property type="molecule type" value="Genomic_DNA"/>
</dbReference>
<name>A0ABD3CTQ8_9LAMI</name>
<comment type="caution">
    <text evidence="2">The sequence shown here is derived from an EMBL/GenBank/DDBJ whole genome shotgun (WGS) entry which is preliminary data.</text>
</comment>
<feature type="region of interest" description="Disordered" evidence="1">
    <location>
        <begin position="1"/>
        <end position="58"/>
    </location>
</feature>
<protein>
    <submittedName>
        <fullName evidence="2">Uncharacterized protein</fullName>
    </submittedName>
</protein>
<dbReference type="AlphaFoldDB" id="A0ABD3CTQ8"/>
<evidence type="ECO:0000313" key="3">
    <source>
        <dbReference type="Proteomes" id="UP001632038"/>
    </source>
</evidence>
<proteinExistence type="predicted"/>
<dbReference type="Proteomes" id="UP001632038">
    <property type="component" value="Unassembled WGS sequence"/>
</dbReference>
<feature type="compositionally biased region" description="Basic and acidic residues" evidence="1">
    <location>
        <begin position="19"/>
        <end position="30"/>
    </location>
</feature>
<sequence>MASPKTMKHPVTDQSNRAEAGDERRRKIEDNGVAEDDEATHIQSNRVEAGDEGHRPNV</sequence>
<keyword evidence="3" id="KW-1185">Reference proteome</keyword>
<organism evidence="2 3">
    <name type="scientific">Castilleja foliolosa</name>
    <dbReference type="NCBI Taxonomy" id="1961234"/>
    <lineage>
        <taxon>Eukaryota</taxon>
        <taxon>Viridiplantae</taxon>
        <taxon>Streptophyta</taxon>
        <taxon>Embryophyta</taxon>
        <taxon>Tracheophyta</taxon>
        <taxon>Spermatophyta</taxon>
        <taxon>Magnoliopsida</taxon>
        <taxon>eudicotyledons</taxon>
        <taxon>Gunneridae</taxon>
        <taxon>Pentapetalae</taxon>
        <taxon>asterids</taxon>
        <taxon>lamiids</taxon>
        <taxon>Lamiales</taxon>
        <taxon>Orobanchaceae</taxon>
        <taxon>Pedicularideae</taxon>
        <taxon>Castillejinae</taxon>
        <taxon>Castilleja</taxon>
    </lineage>
</organism>
<gene>
    <name evidence="2" type="ORF">CASFOL_022910</name>
</gene>